<sequence length="376" mass="43557">MKLLSLFKKIFFYSLDKVNRITPKNKNIISIITYPDFDDTAKNLVIDAIGKDIEVFILLTGESNQKKPSWAKNTVCVKKYSLKGMLYFIKSGYVLFTHNYYPYISLAKNQTVVNFWHGMPIKDIGKMDNNSIVPVANYSIASCEYFKEYLSKAFDMPIENITEIAHPRLKSFIKPDRKIRNVFAKKNEMLGIWLPTYRYTKLSGGRSDGDVNLDVVGIIDIDYEALDLFLINENIVIYIKPHPMNFQQVSEKAKVCRNIRFIGDNYLLDNNTSLYELMALSDFLITDVSSVYFDYKLLNKKIIIAFCDKLKYINSRCGGGRSFDDIVTEKNVNTQQELMAEILSISDLNNNDFEYMKYWGMDDVKKNTFDQLSKLK</sequence>
<dbReference type="EMBL" id="JBANEI010000012">
    <property type="protein sequence ID" value="MEI2683245.1"/>
    <property type="molecule type" value="Genomic_DNA"/>
</dbReference>
<dbReference type="SUPFAM" id="SSF53756">
    <property type="entry name" value="UDP-Glycosyltransferase/glycogen phosphorylase"/>
    <property type="match status" value="1"/>
</dbReference>
<evidence type="ECO:0000256" key="1">
    <source>
        <dbReference type="ARBA" id="ARBA00004202"/>
    </source>
</evidence>
<comment type="similarity">
    <text evidence="2">Belongs to the CDP-glycerol glycerophosphotransferase family.</text>
</comment>
<dbReference type="Pfam" id="PF04464">
    <property type="entry name" value="Glyphos_transf"/>
    <property type="match status" value="1"/>
</dbReference>
<dbReference type="PANTHER" id="PTHR37316:SF3">
    <property type="entry name" value="TEICHOIC ACID GLYCEROL-PHOSPHATE TRANSFERASE"/>
    <property type="match status" value="1"/>
</dbReference>
<evidence type="ECO:0000256" key="3">
    <source>
        <dbReference type="ARBA" id="ARBA00022475"/>
    </source>
</evidence>
<evidence type="ECO:0000256" key="2">
    <source>
        <dbReference type="ARBA" id="ARBA00010488"/>
    </source>
</evidence>
<keyword evidence="5" id="KW-0777">Teichoic acid biosynthesis</keyword>
<comment type="caution">
    <text evidence="7">The sequence shown here is derived from an EMBL/GenBank/DDBJ whole genome shotgun (WGS) entry which is preliminary data.</text>
</comment>
<evidence type="ECO:0000313" key="7">
    <source>
        <dbReference type="EMBL" id="MEI2683245.1"/>
    </source>
</evidence>
<protein>
    <submittedName>
        <fullName evidence="7">CDP-glycerol glycerophosphotransferase family protein</fullName>
    </submittedName>
</protein>
<evidence type="ECO:0000256" key="6">
    <source>
        <dbReference type="ARBA" id="ARBA00023136"/>
    </source>
</evidence>
<proteinExistence type="inferred from homology"/>
<comment type="subcellular location">
    <subcellularLocation>
        <location evidence="1">Cell membrane</location>
        <topology evidence="1">Peripheral membrane protein</topology>
    </subcellularLocation>
</comment>
<dbReference type="Proteomes" id="UP001306592">
    <property type="component" value="Unassembled WGS sequence"/>
</dbReference>
<accession>A0ABU8DK86</accession>
<keyword evidence="6" id="KW-0472">Membrane</keyword>
<name>A0ABU8DK86_ERWAP</name>
<dbReference type="InterPro" id="IPR043148">
    <property type="entry name" value="TagF_C"/>
</dbReference>
<dbReference type="InterPro" id="IPR043149">
    <property type="entry name" value="TagF_N"/>
</dbReference>
<gene>
    <name evidence="7" type="ORF">V8N49_16470</name>
</gene>
<keyword evidence="4" id="KW-0808">Transferase</keyword>
<dbReference type="InterPro" id="IPR007554">
    <property type="entry name" value="Glycerophosphate_synth"/>
</dbReference>
<evidence type="ECO:0000313" key="8">
    <source>
        <dbReference type="Proteomes" id="UP001306592"/>
    </source>
</evidence>
<dbReference type="PANTHER" id="PTHR37316">
    <property type="entry name" value="TEICHOIC ACID GLYCEROL-PHOSPHATE PRIMASE"/>
    <property type="match status" value="1"/>
</dbReference>
<evidence type="ECO:0000256" key="5">
    <source>
        <dbReference type="ARBA" id="ARBA00022944"/>
    </source>
</evidence>
<keyword evidence="8" id="KW-1185">Reference proteome</keyword>
<reference evidence="7 8" key="1">
    <citation type="submission" date="2024-02" db="EMBL/GenBank/DDBJ databases">
        <title>First report Erwinia aphidicola in onion in Chile.</title>
        <authorList>
            <person name="Valenzuela M."/>
            <person name="Pena M."/>
            <person name="Dutta B."/>
        </authorList>
    </citation>
    <scope>NUCLEOTIDE SEQUENCE [LARGE SCALE GENOMIC DNA]</scope>
    <source>
        <strain evidence="7 8">QCJ3A</strain>
    </source>
</reference>
<dbReference type="InterPro" id="IPR051612">
    <property type="entry name" value="Teichoic_Acid_Biosynth"/>
</dbReference>
<evidence type="ECO:0000256" key="4">
    <source>
        <dbReference type="ARBA" id="ARBA00022679"/>
    </source>
</evidence>
<dbReference type="RefSeq" id="WP_336203415.1">
    <property type="nucleotide sequence ID" value="NZ_JBANEI010000012.1"/>
</dbReference>
<organism evidence="7 8">
    <name type="scientific">Erwinia aphidicola</name>
    <dbReference type="NCBI Taxonomy" id="68334"/>
    <lineage>
        <taxon>Bacteria</taxon>
        <taxon>Pseudomonadati</taxon>
        <taxon>Pseudomonadota</taxon>
        <taxon>Gammaproteobacteria</taxon>
        <taxon>Enterobacterales</taxon>
        <taxon>Erwiniaceae</taxon>
        <taxon>Erwinia</taxon>
    </lineage>
</organism>
<dbReference type="Gene3D" id="3.40.50.11820">
    <property type="match status" value="1"/>
</dbReference>
<keyword evidence="3" id="KW-1003">Cell membrane</keyword>
<dbReference type="Gene3D" id="3.40.50.12580">
    <property type="match status" value="1"/>
</dbReference>